<feature type="domain" description="DUF5710" evidence="1">
    <location>
        <begin position="1"/>
        <end position="44"/>
    </location>
</feature>
<sequence length="121" mass="13312">MMYLKVPFAEKEEAKALGARWNNERKSWYVPEGKDAAAFARWLPPGGADFVPAIAAPSLKSRPVMTDSYAGKPVIGRHYTDLQHDCDPFEVCPVCAPKLASSGWQAAYDDVAKMLKVLRAA</sequence>
<evidence type="ECO:0000259" key="1">
    <source>
        <dbReference type="Pfam" id="PF18974"/>
    </source>
</evidence>
<organism evidence="2 3">
    <name type="scientific">Duganella sacchari</name>
    <dbReference type="NCBI Taxonomy" id="551987"/>
    <lineage>
        <taxon>Bacteria</taxon>
        <taxon>Pseudomonadati</taxon>
        <taxon>Pseudomonadota</taxon>
        <taxon>Betaproteobacteria</taxon>
        <taxon>Burkholderiales</taxon>
        <taxon>Oxalobacteraceae</taxon>
        <taxon>Telluria group</taxon>
        <taxon>Duganella</taxon>
    </lineage>
</organism>
<dbReference type="Pfam" id="PF18974">
    <property type="entry name" value="DUF5710"/>
    <property type="match status" value="1"/>
</dbReference>
<reference evidence="3" key="1">
    <citation type="submission" date="2016-11" db="EMBL/GenBank/DDBJ databases">
        <authorList>
            <person name="Varghese N."/>
            <person name="Submissions S."/>
        </authorList>
    </citation>
    <scope>NUCLEOTIDE SEQUENCE [LARGE SCALE GENOMIC DNA]</scope>
    <source>
        <strain evidence="3">Sac-22</strain>
    </source>
</reference>
<keyword evidence="3" id="KW-1185">Reference proteome</keyword>
<dbReference type="Proteomes" id="UP000184339">
    <property type="component" value="Unassembled WGS sequence"/>
</dbReference>
<accession>A0A1M7R942</accession>
<name>A0A1M7R942_9BURK</name>
<dbReference type="OrthoDB" id="7235451at2"/>
<proteinExistence type="predicted"/>
<evidence type="ECO:0000313" key="3">
    <source>
        <dbReference type="Proteomes" id="UP000184339"/>
    </source>
</evidence>
<dbReference type="STRING" id="551987.SAMN05192549_114101"/>
<dbReference type="AlphaFoldDB" id="A0A1M7R942"/>
<dbReference type="RefSeq" id="WP_072788745.1">
    <property type="nucleotide sequence ID" value="NZ_FRCX01000014.1"/>
</dbReference>
<protein>
    <recommendedName>
        <fullName evidence="1">DUF5710 domain-containing protein</fullName>
    </recommendedName>
</protein>
<gene>
    <name evidence="2" type="ORF">SAMN05192549_114101</name>
</gene>
<dbReference type="InterPro" id="IPR043764">
    <property type="entry name" value="DUF5710"/>
</dbReference>
<dbReference type="EMBL" id="FRCX01000014">
    <property type="protein sequence ID" value="SHN42548.1"/>
    <property type="molecule type" value="Genomic_DNA"/>
</dbReference>
<evidence type="ECO:0000313" key="2">
    <source>
        <dbReference type="EMBL" id="SHN42548.1"/>
    </source>
</evidence>